<name>M0MBB0_9EURY</name>
<reference evidence="2 3" key="1">
    <citation type="journal article" date="2014" name="PLoS Genet.">
        <title>Phylogenetically driven sequencing of extremely halophilic archaea reveals strategies for static and dynamic osmo-response.</title>
        <authorList>
            <person name="Becker E.A."/>
            <person name="Seitzer P.M."/>
            <person name="Tritt A."/>
            <person name="Larsen D."/>
            <person name="Krusor M."/>
            <person name="Yao A.I."/>
            <person name="Wu D."/>
            <person name="Madern D."/>
            <person name="Eisen J.A."/>
            <person name="Darling A.E."/>
            <person name="Facciotti M.T."/>
        </authorList>
    </citation>
    <scope>NUCLEOTIDE SEQUENCE [LARGE SCALE GENOMIC DNA]</scope>
    <source>
        <strain evidence="2 3">JCM 10879</strain>
    </source>
</reference>
<accession>M0MBB0</accession>
<proteinExistence type="predicted"/>
<dbReference type="AlphaFoldDB" id="M0MBB0"/>
<feature type="compositionally biased region" description="Basic and acidic residues" evidence="1">
    <location>
        <begin position="51"/>
        <end position="64"/>
    </location>
</feature>
<evidence type="ECO:0000313" key="2">
    <source>
        <dbReference type="EMBL" id="EMA41929.1"/>
    </source>
</evidence>
<organism evidence="2 3">
    <name type="scientific">Halobiforma nitratireducens JCM 10879</name>
    <dbReference type="NCBI Taxonomy" id="1227454"/>
    <lineage>
        <taxon>Archaea</taxon>
        <taxon>Methanobacteriati</taxon>
        <taxon>Methanobacteriota</taxon>
        <taxon>Stenosarchaea group</taxon>
        <taxon>Halobacteria</taxon>
        <taxon>Halobacteriales</taxon>
        <taxon>Natrialbaceae</taxon>
        <taxon>Halobiforma</taxon>
    </lineage>
</organism>
<comment type="caution">
    <text evidence="2">The sequence shown here is derived from an EMBL/GenBank/DDBJ whole genome shotgun (WGS) entry which is preliminary data.</text>
</comment>
<evidence type="ECO:0000313" key="3">
    <source>
        <dbReference type="Proteomes" id="UP000011607"/>
    </source>
</evidence>
<gene>
    <name evidence="2" type="ORF">C446_04560</name>
</gene>
<feature type="region of interest" description="Disordered" evidence="1">
    <location>
        <begin position="138"/>
        <end position="195"/>
    </location>
</feature>
<feature type="region of interest" description="Disordered" evidence="1">
    <location>
        <begin position="1"/>
        <end position="102"/>
    </location>
</feature>
<sequence length="195" mass="21145">MAHAGCLTSGSVSDDDTDDSSTDSIQTGSIVTAERYVSLRGEFVSEEDRPDSEHVYDSDADRFQGTELATSSSSGERYPKRSNRRPRCVHDRRGGLTAVGPHDVRTAATEAASHAEPVPPTDALYTEHDGFVLRVRLHEQGTNPSSADRLESPSGTLSLLPRQPRETDRLRLAHPGSRRVDGYTATDSEVGPVGR</sequence>
<keyword evidence="3" id="KW-1185">Reference proteome</keyword>
<dbReference type="EMBL" id="AOMA01000060">
    <property type="protein sequence ID" value="EMA41929.1"/>
    <property type="molecule type" value="Genomic_DNA"/>
</dbReference>
<evidence type="ECO:0000256" key="1">
    <source>
        <dbReference type="SAM" id="MobiDB-lite"/>
    </source>
</evidence>
<dbReference type="eggNOG" id="arCOG13476">
    <property type="taxonomic scope" value="Archaea"/>
</dbReference>
<protein>
    <submittedName>
        <fullName evidence="2">Uncharacterized protein</fullName>
    </submittedName>
</protein>
<dbReference type="Proteomes" id="UP000011607">
    <property type="component" value="Unassembled WGS sequence"/>
</dbReference>